<protein>
    <recommendedName>
        <fullName evidence="4">Lipoprotein</fullName>
    </recommendedName>
</protein>
<gene>
    <name evidence="2" type="ORF">H9656_01795</name>
</gene>
<dbReference type="RefSeq" id="WP_191742573.1">
    <property type="nucleotide sequence ID" value="NZ_JACSQU010000001.1"/>
</dbReference>
<name>A0ABR8QX56_9CAUL</name>
<feature type="signal peptide" evidence="1">
    <location>
        <begin position="1"/>
        <end position="19"/>
    </location>
</feature>
<evidence type="ECO:0000256" key="1">
    <source>
        <dbReference type="SAM" id="SignalP"/>
    </source>
</evidence>
<dbReference type="PROSITE" id="PS51257">
    <property type="entry name" value="PROKAR_LIPOPROTEIN"/>
    <property type="match status" value="1"/>
</dbReference>
<dbReference type="EMBL" id="JACSQU010000001">
    <property type="protein sequence ID" value="MBD7940112.1"/>
    <property type="molecule type" value="Genomic_DNA"/>
</dbReference>
<keyword evidence="3" id="KW-1185">Reference proteome</keyword>
<evidence type="ECO:0000313" key="2">
    <source>
        <dbReference type="EMBL" id="MBD7940112.1"/>
    </source>
</evidence>
<evidence type="ECO:0008006" key="4">
    <source>
        <dbReference type="Google" id="ProtNLM"/>
    </source>
</evidence>
<keyword evidence="1" id="KW-0732">Signal</keyword>
<dbReference type="Proteomes" id="UP000638918">
    <property type="component" value="Unassembled WGS sequence"/>
</dbReference>
<accession>A0ABR8QX56</accession>
<evidence type="ECO:0000313" key="3">
    <source>
        <dbReference type="Proteomes" id="UP000638918"/>
    </source>
</evidence>
<proteinExistence type="predicted"/>
<organism evidence="2 3">
    <name type="scientific">Brevundimonas guildfordensis</name>
    <dbReference type="NCBI Taxonomy" id="2762241"/>
    <lineage>
        <taxon>Bacteria</taxon>
        <taxon>Pseudomonadati</taxon>
        <taxon>Pseudomonadota</taxon>
        <taxon>Alphaproteobacteria</taxon>
        <taxon>Caulobacterales</taxon>
        <taxon>Caulobacteraceae</taxon>
        <taxon>Brevundimonas</taxon>
    </lineage>
</organism>
<feature type="chain" id="PRO_5047406166" description="Lipoprotein" evidence="1">
    <location>
        <begin position="20"/>
        <end position="101"/>
    </location>
</feature>
<reference evidence="2 3" key="1">
    <citation type="submission" date="2020-08" db="EMBL/GenBank/DDBJ databases">
        <title>A Genomic Blueprint of the Chicken Gut Microbiome.</title>
        <authorList>
            <person name="Gilroy R."/>
            <person name="Ravi A."/>
            <person name="Getino M."/>
            <person name="Pursley I."/>
            <person name="Horton D.L."/>
            <person name="Alikhan N.-F."/>
            <person name="Baker D."/>
            <person name="Gharbi K."/>
            <person name="Hall N."/>
            <person name="Watson M."/>
            <person name="Adriaenssens E.M."/>
            <person name="Foster-Nyarko E."/>
            <person name="Jarju S."/>
            <person name="Secka A."/>
            <person name="Antonio M."/>
            <person name="Oren A."/>
            <person name="Chaudhuri R."/>
            <person name="La Ragione R.M."/>
            <person name="Hildebrand F."/>
            <person name="Pallen M.J."/>
        </authorList>
    </citation>
    <scope>NUCLEOTIDE SEQUENCE [LARGE SCALE GENOMIC DNA]</scope>
    <source>
        <strain evidence="2 3">Sa3CVA3</strain>
    </source>
</reference>
<sequence>MKKACLIIAAITLSGCAMSVPAKLERGAVHIERTGKTPKEYADCMVAIDPAYSRAEPKGEGGFRIYRTLPGTYGDVMDVLPEGEGSRVEYYSQNPWKRACL</sequence>
<comment type="caution">
    <text evidence="2">The sequence shown here is derived from an EMBL/GenBank/DDBJ whole genome shotgun (WGS) entry which is preliminary data.</text>
</comment>